<dbReference type="SUPFAM" id="SSF161098">
    <property type="entry name" value="MetI-like"/>
    <property type="match status" value="1"/>
</dbReference>
<name>A0ABP9F986_9PSEU</name>
<evidence type="ECO:0000256" key="10">
    <source>
        <dbReference type="RuleBase" id="RU363054"/>
    </source>
</evidence>
<feature type="transmembrane region" description="Helical" evidence="9">
    <location>
        <begin position="252"/>
        <end position="275"/>
    </location>
</feature>
<evidence type="ECO:0000256" key="1">
    <source>
        <dbReference type="ARBA" id="ARBA00004651"/>
    </source>
</evidence>
<evidence type="ECO:0000256" key="6">
    <source>
        <dbReference type="ARBA" id="ARBA00022692"/>
    </source>
</evidence>
<dbReference type="InterPro" id="IPR051124">
    <property type="entry name" value="Phosphate_Transport_Permease"/>
</dbReference>
<dbReference type="PROSITE" id="PS50928">
    <property type="entry name" value="ABC_TM1"/>
    <property type="match status" value="1"/>
</dbReference>
<comment type="function">
    <text evidence="10">Part of the binding-protein-dependent transport system for phosphate; probably responsible for the translocation of the substrate across the membrane.</text>
</comment>
<evidence type="ECO:0000256" key="8">
    <source>
        <dbReference type="ARBA" id="ARBA00023136"/>
    </source>
</evidence>
<comment type="caution">
    <text evidence="13">The sequence shown here is derived from an EMBL/GenBank/DDBJ whole genome shotgun (WGS) entry which is preliminary data.</text>
</comment>
<feature type="transmembrane region" description="Helical" evidence="9">
    <location>
        <begin position="43"/>
        <end position="68"/>
    </location>
</feature>
<dbReference type="Gene3D" id="1.10.3720.10">
    <property type="entry name" value="MetI-like"/>
    <property type="match status" value="1"/>
</dbReference>
<dbReference type="InterPro" id="IPR011864">
    <property type="entry name" value="Phosphate_PstC"/>
</dbReference>
<evidence type="ECO:0000256" key="9">
    <source>
        <dbReference type="RuleBase" id="RU363032"/>
    </source>
</evidence>
<evidence type="ECO:0000256" key="3">
    <source>
        <dbReference type="ARBA" id="ARBA00022448"/>
    </source>
</evidence>
<reference evidence="14" key="1">
    <citation type="journal article" date="2019" name="Int. J. Syst. Evol. Microbiol.">
        <title>The Global Catalogue of Microorganisms (GCM) 10K type strain sequencing project: providing services to taxonomists for standard genome sequencing and annotation.</title>
        <authorList>
            <consortium name="The Broad Institute Genomics Platform"/>
            <consortium name="The Broad Institute Genome Sequencing Center for Infectious Disease"/>
            <person name="Wu L."/>
            <person name="Ma J."/>
        </authorList>
    </citation>
    <scope>NUCLEOTIDE SEQUENCE [LARGE SCALE GENOMIC DNA]</scope>
    <source>
        <strain evidence="14">JCM 17983</strain>
    </source>
</reference>
<protein>
    <recommendedName>
        <fullName evidence="10">Phosphate transport system permease protein</fullName>
    </recommendedName>
</protein>
<keyword evidence="7 9" id="KW-1133">Transmembrane helix</keyword>
<comment type="subcellular location">
    <subcellularLocation>
        <location evidence="1 9">Cell membrane</location>
        <topology evidence="1 9">Multi-pass membrane protein</topology>
    </subcellularLocation>
</comment>
<keyword evidence="4 10" id="KW-1003">Cell membrane</keyword>
<keyword evidence="6 9" id="KW-0812">Transmembrane</keyword>
<keyword evidence="14" id="KW-1185">Reference proteome</keyword>
<feature type="transmembrane region" description="Helical" evidence="9">
    <location>
        <begin position="187"/>
        <end position="214"/>
    </location>
</feature>
<feature type="transmembrane region" description="Helical" evidence="9">
    <location>
        <begin position="140"/>
        <end position="167"/>
    </location>
</feature>
<dbReference type="InterPro" id="IPR035906">
    <property type="entry name" value="MetI-like_sf"/>
</dbReference>
<organism evidence="13 14">
    <name type="scientific">Actinomycetospora straminea</name>
    <dbReference type="NCBI Taxonomy" id="663607"/>
    <lineage>
        <taxon>Bacteria</taxon>
        <taxon>Bacillati</taxon>
        <taxon>Actinomycetota</taxon>
        <taxon>Actinomycetes</taxon>
        <taxon>Pseudonocardiales</taxon>
        <taxon>Pseudonocardiaceae</taxon>
        <taxon>Actinomycetospora</taxon>
    </lineage>
</organism>
<feature type="region of interest" description="Disordered" evidence="11">
    <location>
        <begin position="1"/>
        <end position="36"/>
    </location>
</feature>
<keyword evidence="8 9" id="KW-0472">Membrane</keyword>
<evidence type="ECO:0000256" key="5">
    <source>
        <dbReference type="ARBA" id="ARBA00022592"/>
    </source>
</evidence>
<feature type="domain" description="ABC transmembrane type-1" evidence="12">
    <location>
        <begin position="103"/>
        <end position="331"/>
    </location>
</feature>
<evidence type="ECO:0000256" key="7">
    <source>
        <dbReference type="ARBA" id="ARBA00022989"/>
    </source>
</evidence>
<dbReference type="EMBL" id="BAABHQ010000028">
    <property type="protein sequence ID" value="GAA4895837.1"/>
    <property type="molecule type" value="Genomic_DNA"/>
</dbReference>
<dbReference type="InterPro" id="IPR000515">
    <property type="entry name" value="MetI-like"/>
</dbReference>
<evidence type="ECO:0000256" key="2">
    <source>
        <dbReference type="ARBA" id="ARBA00007069"/>
    </source>
</evidence>
<feature type="transmembrane region" description="Helical" evidence="9">
    <location>
        <begin position="312"/>
        <end position="335"/>
    </location>
</feature>
<comment type="similarity">
    <text evidence="2 10">Belongs to the binding-protein-dependent transport system permease family. CysTW subfamily.</text>
</comment>
<proteinExistence type="inferred from homology"/>
<evidence type="ECO:0000256" key="11">
    <source>
        <dbReference type="SAM" id="MobiDB-lite"/>
    </source>
</evidence>
<dbReference type="PANTHER" id="PTHR30425:SF1">
    <property type="entry name" value="PHOSPHATE TRANSPORT SYSTEM PERMEASE PROTEIN PSTC"/>
    <property type="match status" value="1"/>
</dbReference>
<dbReference type="PANTHER" id="PTHR30425">
    <property type="entry name" value="PHOSPHATE TRANSPORT SYSTEM PERMEASE PROTEIN PST"/>
    <property type="match status" value="1"/>
</dbReference>
<dbReference type="CDD" id="cd06261">
    <property type="entry name" value="TM_PBP2"/>
    <property type="match status" value="1"/>
</dbReference>
<evidence type="ECO:0000259" key="12">
    <source>
        <dbReference type="PROSITE" id="PS50928"/>
    </source>
</evidence>
<feature type="transmembrane region" description="Helical" evidence="9">
    <location>
        <begin position="102"/>
        <end position="128"/>
    </location>
</feature>
<sequence>MSERIEQRAPGSEGEEDQIVPSPSPVPEPPERKARSSRRGESVFRFLASGSGVLVVAAVALIGLFLLIQAVPSLMANNANFFTSPEFSTGDENNLSFGIRDLFLVTVFSSVFALVLAMPVALGVALFLTNYAPRQLSRPFAYVVDLLAAVPSIIYGLWGILVLAPAIEPIARWLNTDLGWIFLFRTGNLPVLSGTIFTGGVVLAVMILPIITAVSREVFAQTPRFQIEAAKALGATRWEVIRMATLPYGRSGYIAGSMLGLGRALGETIAVLIVIRASTSPMTFSLFDGGYTFASLIASAASEFSQPLPTGAYISAGLVLFVLTFVVNALARVIAGGKVNG</sequence>
<evidence type="ECO:0000313" key="14">
    <source>
        <dbReference type="Proteomes" id="UP001500457"/>
    </source>
</evidence>
<dbReference type="Pfam" id="PF00528">
    <property type="entry name" value="BPD_transp_1"/>
    <property type="match status" value="1"/>
</dbReference>
<dbReference type="Proteomes" id="UP001500457">
    <property type="component" value="Unassembled WGS sequence"/>
</dbReference>
<keyword evidence="3 9" id="KW-0813">Transport</keyword>
<evidence type="ECO:0000313" key="13">
    <source>
        <dbReference type="EMBL" id="GAA4895837.1"/>
    </source>
</evidence>
<keyword evidence="5 10" id="KW-0592">Phosphate transport</keyword>
<dbReference type="NCBIfam" id="TIGR02138">
    <property type="entry name" value="phosphate_pstC"/>
    <property type="match status" value="1"/>
</dbReference>
<gene>
    <name evidence="13" type="primary">pstC</name>
    <name evidence="13" type="ORF">GCM10023203_57760</name>
</gene>
<evidence type="ECO:0000256" key="4">
    <source>
        <dbReference type="ARBA" id="ARBA00022475"/>
    </source>
</evidence>
<accession>A0ABP9F986</accession>